<protein>
    <submittedName>
        <fullName evidence="3">PadR family transcriptional regulator</fullName>
    </submittedName>
</protein>
<dbReference type="InterPro" id="IPR036388">
    <property type="entry name" value="WH-like_DNA-bd_sf"/>
</dbReference>
<dbReference type="SUPFAM" id="SSF46785">
    <property type="entry name" value="Winged helix' DNA-binding domain"/>
    <property type="match status" value="1"/>
</dbReference>
<dbReference type="Pfam" id="PF03551">
    <property type="entry name" value="PadR"/>
    <property type="match status" value="1"/>
</dbReference>
<sequence length="182" mass="20017">MSLPHALLGLLAAAPATGYELAREFESDLGRYAWQAGHASIYPELAKLAARDLVRVVDQGPRGSKTYDITEQGRAELRSWLLHRSGDGVVRNEGVLRMFLIPTLDPDDQRSVLTAIAEETAAAEAELRERLKGGTDPRCSPRAELGLLAGRFGLGQYRATHEWATRALEELDARVADSRRPN</sequence>
<evidence type="ECO:0000259" key="1">
    <source>
        <dbReference type="Pfam" id="PF03551"/>
    </source>
</evidence>
<name>A0ABT1A1J4_9PSEU</name>
<dbReference type="Proteomes" id="UP001165283">
    <property type="component" value="Unassembled WGS sequence"/>
</dbReference>
<reference evidence="3" key="1">
    <citation type="submission" date="2021-04" db="EMBL/GenBank/DDBJ databases">
        <title>Pseudonocardia sp. nov., isolated from sandy soil of mangrove forest.</title>
        <authorList>
            <person name="Zan Z."/>
            <person name="Huang R."/>
            <person name="Liu W."/>
        </authorList>
    </citation>
    <scope>NUCLEOTIDE SEQUENCE</scope>
    <source>
        <strain evidence="3">S2-4</strain>
    </source>
</reference>
<evidence type="ECO:0000313" key="3">
    <source>
        <dbReference type="EMBL" id="MCO1656674.1"/>
    </source>
</evidence>
<dbReference type="EMBL" id="JAGSOV010000035">
    <property type="protein sequence ID" value="MCO1656674.1"/>
    <property type="molecule type" value="Genomic_DNA"/>
</dbReference>
<keyword evidence="4" id="KW-1185">Reference proteome</keyword>
<dbReference type="RefSeq" id="WP_252439612.1">
    <property type="nucleotide sequence ID" value="NZ_JAGSOV010000035.1"/>
</dbReference>
<gene>
    <name evidence="3" type="ORF">KDL28_16570</name>
</gene>
<dbReference type="PANTHER" id="PTHR43252">
    <property type="entry name" value="TRANSCRIPTIONAL REGULATOR YQJI"/>
    <property type="match status" value="1"/>
</dbReference>
<dbReference type="InterPro" id="IPR005149">
    <property type="entry name" value="Tscrpt_reg_PadR_N"/>
</dbReference>
<dbReference type="InterPro" id="IPR036390">
    <property type="entry name" value="WH_DNA-bd_sf"/>
</dbReference>
<evidence type="ECO:0000313" key="4">
    <source>
        <dbReference type="Proteomes" id="UP001165283"/>
    </source>
</evidence>
<dbReference type="InterPro" id="IPR018309">
    <property type="entry name" value="Tscrpt_reg_PadR_C"/>
</dbReference>
<feature type="domain" description="Transcription regulator PadR C-terminal" evidence="2">
    <location>
        <begin position="90"/>
        <end position="172"/>
    </location>
</feature>
<accession>A0ABT1A1J4</accession>
<dbReference type="Pfam" id="PF10400">
    <property type="entry name" value="Vir_act_alpha_C"/>
    <property type="match status" value="1"/>
</dbReference>
<evidence type="ECO:0000259" key="2">
    <source>
        <dbReference type="Pfam" id="PF10400"/>
    </source>
</evidence>
<dbReference type="Gene3D" id="1.10.10.10">
    <property type="entry name" value="Winged helix-like DNA-binding domain superfamily/Winged helix DNA-binding domain"/>
    <property type="match status" value="1"/>
</dbReference>
<comment type="caution">
    <text evidence="3">The sequence shown here is derived from an EMBL/GenBank/DDBJ whole genome shotgun (WGS) entry which is preliminary data.</text>
</comment>
<proteinExistence type="predicted"/>
<organism evidence="3 4">
    <name type="scientific">Pseudonocardia humida</name>
    <dbReference type="NCBI Taxonomy" id="2800819"/>
    <lineage>
        <taxon>Bacteria</taxon>
        <taxon>Bacillati</taxon>
        <taxon>Actinomycetota</taxon>
        <taxon>Actinomycetes</taxon>
        <taxon>Pseudonocardiales</taxon>
        <taxon>Pseudonocardiaceae</taxon>
        <taxon>Pseudonocardia</taxon>
    </lineage>
</organism>
<feature type="domain" description="Transcription regulator PadR N-terminal" evidence="1">
    <location>
        <begin position="7"/>
        <end position="78"/>
    </location>
</feature>
<dbReference type="PANTHER" id="PTHR43252:SF4">
    <property type="entry name" value="TRANSCRIPTIONAL REGULATORY PROTEIN"/>
    <property type="match status" value="1"/>
</dbReference>